<protein>
    <submittedName>
        <fullName evidence="1">15779_t:CDS:1</fullName>
    </submittedName>
</protein>
<organism evidence="1 2">
    <name type="scientific">Racocetra persica</name>
    <dbReference type="NCBI Taxonomy" id="160502"/>
    <lineage>
        <taxon>Eukaryota</taxon>
        <taxon>Fungi</taxon>
        <taxon>Fungi incertae sedis</taxon>
        <taxon>Mucoromycota</taxon>
        <taxon>Glomeromycotina</taxon>
        <taxon>Glomeromycetes</taxon>
        <taxon>Diversisporales</taxon>
        <taxon>Gigasporaceae</taxon>
        <taxon>Racocetra</taxon>
    </lineage>
</organism>
<feature type="non-terminal residue" evidence="1">
    <location>
        <position position="60"/>
    </location>
</feature>
<comment type="caution">
    <text evidence="1">The sequence shown here is derived from an EMBL/GenBank/DDBJ whole genome shotgun (WGS) entry which is preliminary data.</text>
</comment>
<sequence length="60" mass="6627">CLTSESGPTVKRMERKSPPLAPLMISVAPSPKVRTPPSQYKKDLTTEIIDLYLTLEVVAE</sequence>
<proteinExistence type="predicted"/>
<feature type="non-terminal residue" evidence="1">
    <location>
        <position position="1"/>
    </location>
</feature>
<keyword evidence="2" id="KW-1185">Reference proteome</keyword>
<dbReference type="EMBL" id="CAJVQC010079378">
    <property type="protein sequence ID" value="CAG8817072.1"/>
    <property type="molecule type" value="Genomic_DNA"/>
</dbReference>
<reference evidence="1" key="1">
    <citation type="submission" date="2021-06" db="EMBL/GenBank/DDBJ databases">
        <authorList>
            <person name="Kallberg Y."/>
            <person name="Tangrot J."/>
            <person name="Rosling A."/>
        </authorList>
    </citation>
    <scope>NUCLEOTIDE SEQUENCE</scope>
    <source>
        <strain evidence="1">MA461A</strain>
    </source>
</reference>
<dbReference type="Proteomes" id="UP000789920">
    <property type="component" value="Unassembled WGS sequence"/>
</dbReference>
<gene>
    <name evidence="1" type="ORF">RPERSI_LOCUS24596</name>
</gene>
<accession>A0ACA9RZI3</accession>
<name>A0ACA9RZI3_9GLOM</name>
<evidence type="ECO:0000313" key="2">
    <source>
        <dbReference type="Proteomes" id="UP000789920"/>
    </source>
</evidence>
<evidence type="ECO:0000313" key="1">
    <source>
        <dbReference type="EMBL" id="CAG8817072.1"/>
    </source>
</evidence>